<keyword evidence="2" id="KW-0934">Plastid</keyword>
<sequence length="249" mass="27175">MHGMPLSTGAGPCLKQQLGWPVTVRLARPRPSVTRPLAVFTFFKQQKPLKDVKAEVLRAVANTARGQKATPVQRKDILVLLEALEARNPTKRPAQSQLLSGKWSLLFTGPTEESEFRKTRAGTLEGPFLSRLKPLSANAFRTKGVTQVLDPMAGRAENLAEFSIANAINGSLNILGTVSPPEEASIQASRVDVEFTAFDLKLGPANITVPLGWIKPKGWIQTTYLDDELRVGRGDKGSIFLAARQKPRA</sequence>
<dbReference type="AlphaFoldDB" id="A0AAW1SHU1"/>
<evidence type="ECO:0000256" key="2">
    <source>
        <dbReference type="ARBA" id="ARBA00022640"/>
    </source>
</evidence>
<proteinExistence type="predicted"/>
<keyword evidence="5" id="KW-1185">Reference proteome</keyword>
<dbReference type="InterPro" id="IPR039633">
    <property type="entry name" value="PAP"/>
</dbReference>
<organism evidence="4 5">
    <name type="scientific">Apatococcus lobatus</name>
    <dbReference type="NCBI Taxonomy" id="904363"/>
    <lineage>
        <taxon>Eukaryota</taxon>
        <taxon>Viridiplantae</taxon>
        <taxon>Chlorophyta</taxon>
        <taxon>core chlorophytes</taxon>
        <taxon>Trebouxiophyceae</taxon>
        <taxon>Chlorellales</taxon>
        <taxon>Chlorellaceae</taxon>
        <taxon>Apatococcus</taxon>
    </lineage>
</organism>
<evidence type="ECO:0000259" key="3">
    <source>
        <dbReference type="Pfam" id="PF04755"/>
    </source>
</evidence>
<comment type="subcellular location">
    <subcellularLocation>
        <location evidence="1">Plastid</location>
    </subcellularLocation>
</comment>
<reference evidence="4 5" key="1">
    <citation type="journal article" date="2024" name="Nat. Commun.">
        <title>Phylogenomics reveals the evolutionary origins of lichenization in chlorophyte algae.</title>
        <authorList>
            <person name="Puginier C."/>
            <person name="Libourel C."/>
            <person name="Otte J."/>
            <person name="Skaloud P."/>
            <person name="Haon M."/>
            <person name="Grisel S."/>
            <person name="Petersen M."/>
            <person name="Berrin J.G."/>
            <person name="Delaux P.M."/>
            <person name="Dal Grande F."/>
            <person name="Keller J."/>
        </authorList>
    </citation>
    <scope>NUCLEOTIDE SEQUENCE [LARGE SCALE GENOMIC DNA]</scope>
    <source>
        <strain evidence="4 5">SAG 2145</strain>
    </source>
</reference>
<protein>
    <recommendedName>
        <fullName evidence="3">Plastid lipid-associated protein/fibrillin conserved domain-containing protein</fullName>
    </recommendedName>
</protein>
<dbReference type="GO" id="GO:0009536">
    <property type="term" value="C:plastid"/>
    <property type="evidence" value="ECO:0007669"/>
    <property type="project" value="UniProtKB-SubCell"/>
</dbReference>
<feature type="domain" description="Plastid lipid-associated protein/fibrillin conserved" evidence="3">
    <location>
        <begin position="51"/>
        <end position="241"/>
    </location>
</feature>
<dbReference type="PANTHER" id="PTHR31906">
    <property type="entry name" value="PLASTID-LIPID-ASSOCIATED PROTEIN 4, CHLOROPLASTIC-RELATED"/>
    <property type="match status" value="1"/>
</dbReference>
<evidence type="ECO:0000313" key="5">
    <source>
        <dbReference type="Proteomes" id="UP001438707"/>
    </source>
</evidence>
<dbReference type="Proteomes" id="UP001438707">
    <property type="component" value="Unassembled WGS sequence"/>
</dbReference>
<evidence type="ECO:0000256" key="1">
    <source>
        <dbReference type="ARBA" id="ARBA00004474"/>
    </source>
</evidence>
<evidence type="ECO:0000313" key="4">
    <source>
        <dbReference type="EMBL" id="KAK9845028.1"/>
    </source>
</evidence>
<comment type="caution">
    <text evidence="4">The sequence shown here is derived from an EMBL/GenBank/DDBJ whole genome shotgun (WGS) entry which is preliminary data.</text>
</comment>
<gene>
    <name evidence="4" type="ORF">WJX74_009835</name>
</gene>
<dbReference type="Pfam" id="PF04755">
    <property type="entry name" value="PAP_fibrillin"/>
    <property type="match status" value="1"/>
</dbReference>
<dbReference type="EMBL" id="JALJOS010000001">
    <property type="protein sequence ID" value="KAK9845028.1"/>
    <property type="molecule type" value="Genomic_DNA"/>
</dbReference>
<name>A0AAW1SHU1_9CHLO</name>
<dbReference type="InterPro" id="IPR006843">
    <property type="entry name" value="PAP/fibrillin_dom"/>
</dbReference>
<accession>A0AAW1SHU1</accession>